<evidence type="ECO:0000313" key="6">
    <source>
        <dbReference type="Proteomes" id="UP000285266"/>
    </source>
</evidence>
<comment type="caution">
    <text evidence="5">The sequence shown here is derived from an EMBL/GenBank/DDBJ whole genome shotgun (WGS) entry which is preliminary data.</text>
</comment>
<evidence type="ECO:0000313" key="5">
    <source>
        <dbReference type="EMBL" id="ROT87822.1"/>
    </source>
</evidence>
<sequence>MAGTLRSSKSKVLRYSHEASASPIAVAWMDASSAGRAMQHKSHITLSFVVPAFNMEVYLGRCVDSLLMAKDSSDIEIIVIDDGSSDGTAAIADGYARRIPSVIRVLHQSNKGHGGAVNAGVALARGQYVKVVDADDWVSPGSLERVMAVLRSECGRSEPVDLLVTDYVYDKVGRRHKHIVRFDRVMKSDTRLGWDDLGRFGLSQYLIMHSIFFRTEVLRRARLRLPEHTFYVDFIYAYEPLPYVKTLMYVDTPFYHYFIGREGQSVQTNAMIARTDQLVRVNHAMTLDTPEPDSVPDGLYHYMIHFLSITSVVTSVFLILSRRPVNYMIKDGLWRDIDMMSPRIGHDVRRTLASRAINLPGRGGRFIIRYGYRVADRLVGFN</sequence>
<keyword evidence="3" id="KW-0472">Membrane</keyword>
<dbReference type="Gene3D" id="3.90.550.10">
    <property type="entry name" value="Spore Coat Polysaccharide Biosynthesis Protein SpsA, Chain A"/>
    <property type="match status" value="1"/>
</dbReference>
<keyword evidence="3" id="KW-0812">Transmembrane</keyword>
<feature type="domain" description="Glycosyltransferase 2-like" evidence="4">
    <location>
        <begin position="47"/>
        <end position="152"/>
    </location>
</feature>
<dbReference type="Pfam" id="PF00535">
    <property type="entry name" value="Glycos_transf_2"/>
    <property type="match status" value="1"/>
</dbReference>
<keyword evidence="2 5" id="KW-0808">Transferase</keyword>
<dbReference type="CDD" id="cd00761">
    <property type="entry name" value="Glyco_tranf_GTA_type"/>
    <property type="match status" value="1"/>
</dbReference>
<dbReference type="PANTHER" id="PTHR22916:SF51">
    <property type="entry name" value="GLYCOSYLTRANSFERASE EPSH-RELATED"/>
    <property type="match status" value="1"/>
</dbReference>
<evidence type="ECO:0000256" key="3">
    <source>
        <dbReference type="SAM" id="Phobius"/>
    </source>
</evidence>
<dbReference type="GO" id="GO:0016757">
    <property type="term" value="F:glycosyltransferase activity"/>
    <property type="evidence" value="ECO:0007669"/>
    <property type="project" value="UniProtKB-KW"/>
</dbReference>
<protein>
    <submittedName>
        <fullName evidence="5">Glycosyl transferase</fullName>
    </submittedName>
</protein>
<dbReference type="SUPFAM" id="SSF53448">
    <property type="entry name" value="Nucleotide-diphospho-sugar transferases"/>
    <property type="match status" value="1"/>
</dbReference>
<keyword evidence="1" id="KW-0328">Glycosyltransferase</keyword>
<evidence type="ECO:0000259" key="4">
    <source>
        <dbReference type="Pfam" id="PF00535"/>
    </source>
</evidence>
<proteinExistence type="predicted"/>
<dbReference type="EMBL" id="QRAJ01000001">
    <property type="protein sequence ID" value="ROT87822.1"/>
    <property type="molecule type" value="Genomic_DNA"/>
</dbReference>
<name>A0A423UGJ0_9BIFI</name>
<gene>
    <name evidence="5" type="ORF">BMONG18_0362</name>
</gene>
<reference evidence="5 6" key="1">
    <citation type="submission" date="2018-07" db="EMBL/GenBank/DDBJ databases">
        <title>The role of parmesan cheese in vectoring bovine microbiota.</title>
        <authorList>
            <person name="Lugli G.A."/>
            <person name="Milani C."/>
        </authorList>
    </citation>
    <scope>NUCLEOTIDE SEQUENCE [LARGE SCALE GENOMIC DNA]</scope>
    <source>
        <strain evidence="5 6">BMONG18</strain>
    </source>
</reference>
<accession>A0A423UGJ0</accession>
<evidence type="ECO:0000256" key="1">
    <source>
        <dbReference type="ARBA" id="ARBA00022676"/>
    </source>
</evidence>
<evidence type="ECO:0000256" key="2">
    <source>
        <dbReference type="ARBA" id="ARBA00022679"/>
    </source>
</evidence>
<organism evidence="5 6">
    <name type="scientific">Bifidobacterium mongoliense</name>
    <dbReference type="NCBI Taxonomy" id="518643"/>
    <lineage>
        <taxon>Bacteria</taxon>
        <taxon>Bacillati</taxon>
        <taxon>Actinomycetota</taxon>
        <taxon>Actinomycetes</taxon>
        <taxon>Bifidobacteriales</taxon>
        <taxon>Bifidobacteriaceae</taxon>
        <taxon>Bifidobacterium</taxon>
    </lineage>
</organism>
<dbReference type="AlphaFoldDB" id="A0A423UGJ0"/>
<dbReference type="Proteomes" id="UP000285266">
    <property type="component" value="Unassembled WGS sequence"/>
</dbReference>
<dbReference type="InterPro" id="IPR001173">
    <property type="entry name" value="Glyco_trans_2-like"/>
</dbReference>
<dbReference type="PANTHER" id="PTHR22916">
    <property type="entry name" value="GLYCOSYLTRANSFERASE"/>
    <property type="match status" value="1"/>
</dbReference>
<feature type="transmembrane region" description="Helical" evidence="3">
    <location>
        <begin position="299"/>
        <end position="320"/>
    </location>
</feature>
<dbReference type="InterPro" id="IPR029044">
    <property type="entry name" value="Nucleotide-diphossugar_trans"/>
</dbReference>
<keyword evidence="3" id="KW-1133">Transmembrane helix</keyword>